<dbReference type="Gene3D" id="2.60.40.1120">
    <property type="entry name" value="Carboxypeptidase-like, regulatory domain"/>
    <property type="match status" value="1"/>
</dbReference>
<evidence type="ECO:0000256" key="4">
    <source>
        <dbReference type="ARBA" id="ARBA00022692"/>
    </source>
</evidence>
<comment type="similarity">
    <text evidence="10 11">Belongs to the TonB-dependent receptor family.</text>
</comment>
<reference evidence="15" key="1">
    <citation type="journal article" date="2020" name="mSystems">
        <title>Genome- and Community-Level Interaction Insights into Carbon Utilization and Element Cycling Functions of Hydrothermarchaeota in Hydrothermal Sediment.</title>
        <authorList>
            <person name="Zhou Z."/>
            <person name="Liu Y."/>
            <person name="Xu W."/>
            <person name="Pan J."/>
            <person name="Luo Z.H."/>
            <person name="Li M."/>
        </authorList>
    </citation>
    <scope>NUCLEOTIDE SEQUENCE [LARGE SCALE GENOMIC DNA]</scope>
    <source>
        <strain evidence="15">HyVt-76</strain>
    </source>
</reference>
<dbReference type="InterPro" id="IPR037066">
    <property type="entry name" value="Plug_dom_sf"/>
</dbReference>
<keyword evidence="4 10" id="KW-0812">Transmembrane</keyword>
<dbReference type="InterPro" id="IPR000531">
    <property type="entry name" value="Beta-barrel_TonB"/>
</dbReference>
<dbReference type="GO" id="GO:0015344">
    <property type="term" value="F:siderophore uptake transmembrane transporter activity"/>
    <property type="evidence" value="ECO:0007669"/>
    <property type="project" value="TreeGrafter"/>
</dbReference>
<evidence type="ECO:0000256" key="8">
    <source>
        <dbReference type="ARBA" id="ARBA00023170"/>
    </source>
</evidence>
<dbReference type="InterPro" id="IPR036942">
    <property type="entry name" value="Beta-barrel_TonB_sf"/>
</dbReference>
<evidence type="ECO:0000256" key="10">
    <source>
        <dbReference type="PROSITE-ProRule" id="PRU01360"/>
    </source>
</evidence>
<dbReference type="Pfam" id="PF13715">
    <property type="entry name" value="CarbopepD_reg_2"/>
    <property type="match status" value="1"/>
</dbReference>
<feature type="signal peptide" evidence="12">
    <location>
        <begin position="1"/>
        <end position="19"/>
    </location>
</feature>
<evidence type="ECO:0000256" key="11">
    <source>
        <dbReference type="RuleBase" id="RU003357"/>
    </source>
</evidence>
<dbReference type="GO" id="GO:0009279">
    <property type="term" value="C:cell outer membrane"/>
    <property type="evidence" value="ECO:0007669"/>
    <property type="project" value="UniProtKB-SubCell"/>
</dbReference>
<feature type="non-terminal residue" evidence="15">
    <location>
        <position position="864"/>
    </location>
</feature>
<evidence type="ECO:0000256" key="9">
    <source>
        <dbReference type="ARBA" id="ARBA00023237"/>
    </source>
</evidence>
<dbReference type="SUPFAM" id="SSF49464">
    <property type="entry name" value="Carboxypeptidase regulatory domain-like"/>
    <property type="match status" value="1"/>
</dbReference>
<dbReference type="Proteomes" id="UP000886111">
    <property type="component" value="Unassembled WGS sequence"/>
</dbReference>
<evidence type="ECO:0000259" key="13">
    <source>
        <dbReference type="Pfam" id="PF00593"/>
    </source>
</evidence>
<name>A0A7V5LKD5_CALAY</name>
<feature type="domain" description="TonB-dependent receptor-like beta-barrel" evidence="13">
    <location>
        <begin position="406"/>
        <end position="855"/>
    </location>
</feature>
<dbReference type="AlphaFoldDB" id="A0A7V5LKD5"/>
<proteinExistence type="inferred from homology"/>
<dbReference type="Pfam" id="PF07715">
    <property type="entry name" value="Plug"/>
    <property type="match status" value="1"/>
</dbReference>
<evidence type="ECO:0000313" key="15">
    <source>
        <dbReference type="EMBL" id="HHE55855.1"/>
    </source>
</evidence>
<evidence type="ECO:0000256" key="2">
    <source>
        <dbReference type="ARBA" id="ARBA00022448"/>
    </source>
</evidence>
<keyword evidence="5 12" id="KW-0732">Signal</keyword>
<organism evidence="15">
    <name type="scientific">Caldithrix abyssi</name>
    <dbReference type="NCBI Taxonomy" id="187145"/>
    <lineage>
        <taxon>Bacteria</taxon>
        <taxon>Pseudomonadati</taxon>
        <taxon>Calditrichota</taxon>
        <taxon>Calditrichia</taxon>
        <taxon>Calditrichales</taxon>
        <taxon>Calditrichaceae</taxon>
        <taxon>Caldithrix</taxon>
    </lineage>
</organism>
<keyword evidence="2 10" id="KW-0813">Transport</keyword>
<sequence>MRYLLVSLLIFSWTAIALAGSIAGKVTDKTTGEPLVGANIYLKGTAIGASTNEEGMYFMTVENGTYAIVCSFVGYIDVQKTVTVTDEALKLNFELQPKILRSSEIIVEASRAKERETPVAFTDIKAEEIQRQFTVQDVPHLFKNTPGVYVTSDGGAGLGDSKVYIRGFDEQRISVMINNIEVNDPESKKVYWSNWGALPSGSQSIQVQRGAGSTLYGAGTFGGSINVLTADAPAVPGFKITSTAGMYDVYKLGIEYNTGLMANNKLSFLTRLNYLTGNGWRQNTYYRGLSYYFALSYFPNEKHTLRFILHGAPQYHAYSYYSENPKKFVLYGRDWNPHPFVSETDPGLTNKEKDGTNLLDLLLMQHVDYKKGGEVIGNGTVSFDNNVYHKPQFEIHHVWDINEKTYLQTNSFFTIGRGYGEWVSSYYKIDRDEKGHMSMQTIADSKQYQYRAYSIHNQFGIVSTLNTKWLDHDISFGAEARYWWARHYGVVLNTFGNKADPSVSADNVAIYVGGVKGIFREGDIYYDYTGIKPNFSIFGHGLWKFGALNIMTDLQFSSRMYHITEDFPSSNNRPVPDGDFVMRQTLDGGNKDGFVNNPDAKFKLVDYKKTYNFVSPKMGINYNVNKHLNVFGNYSRVYNEPRVKYFFNYGQPNSNLPIETSDDFELGLGFQDQGFNMKVNAYRINFDNKAYRIQDPSKANQPGYDYRGRRYVTVGKANYTGVELSANLQLSRALDLGLSVTKMKNAWSDEVSEEAREHLGIEEGKIEPGSPQFMLNSVLNYQKGPFYVSTALHYYKDYYILPDNDYVDLEYDPNTETVVKRDAVLPAWTTVDLIIGWQKKVAGLKLNASLHIFNLFDKDYWQVG</sequence>
<dbReference type="PROSITE" id="PS52016">
    <property type="entry name" value="TONB_DEPENDENT_REC_3"/>
    <property type="match status" value="1"/>
</dbReference>
<evidence type="ECO:0000256" key="3">
    <source>
        <dbReference type="ARBA" id="ARBA00022452"/>
    </source>
</evidence>
<evidence type="ECO:0000256" key="12">
    <source>
        <dbReference type="SAM" id="SignalP"/>
    </source>
</evidence>
<dbReference type="Pfam" id="PF00593">
    <property type="entry name" value="TonB_dep_Rec_b-barrel"/>
    <property type="match status" value="1"/>
</dbReference>
<dbReference type="SUPFAM" id="SSF56935">
    <property type="entry name" value="Porins"/>
    <property type="match status" value="1"/>
</dbReference>
<evidence type="ECO:0000256" key="7">
    <source>
        <dbReference type="ARBA" id="ARBA00023136"/>
    </source>
</evidence>
<feature type="domain" description="TonB-dependent receptor plug" evidence="14">
    <location>
        <begin position="114"/>
        <end position="223"/>
    </location>
</feature>
<evidence type="ECO:0000256" key="5">
    <source>
        <dbReference type="ARBA" id="ARBA00022729"/>
    </source>
</evidence>
<keyword evidence="6 11" id="KW-0798">TonB box</keyword>
<feature type="chain" id="PRO_5030829108" evidence="12">
    <location>
        <begin position="20"/>
        <end position="864"/>
    </location>
</feature>
<accession>A0A7V5LKD5</accession>
<dbReference type="PANTHER" id="PTHR30069">
    <property type="entry name" value="TONB-DEPENDENT OUTER MEMBRANE RECEPTOR"/>
    <property type="match status" value="1"/>
</dbReference>
<evidence type="ECO:0000256" key="1">
    <source>
        <dbReference type="ARBA" id="ARBA00004571"/>
    </source>
</evidence>
<dbReference type="Gene3D" id="2.40.170.20">
    <property type="entry name" value="TonB-dependent receptor, beta-barrel domain"/>
    <property type="match status" value="1"/>
</dbReference>
<comment type="subcellular location">
    <subcellularLocation>
        <location evidence="1 10">Cell outer membrane</location>
        <topology evidence="1 10">Multi-pass membrane protein</topology>
    </subcellularLocation>
</comment>
<dbReference type="Gene3D" id="2.170.130.10">
    <property type="entry name" value="TonB-dependent receptor, plug domain"/>
    <property type="match status" value="1"/>
</dbReference>
<dbReference type="GO" id="GO:0044718">
    <property type="term" value="P:siderophore transmembrane transport"/>
    <property type="evidence" value="ECO:0007669"/>
    <property type="project" value="TreeGrafter"/>
</dbReference>
<gene>
    <name evidence="15" type="ORF">ENL21_08740</name>
</gene>
<comment type="caution">
    <text evidence="15">The sequence shown here is derived from an EMBL/GenBank/DDBJ whole genome shotgun (WGS) entry which is preliminary data.</text>
</comment>
<dbReference type="InterPro" id="IPR008969">
    <property type="entry name" value="CarboxyPept-like_regulatory"/>
</dbReference>
<evidence type="ECO:0000259" key="14">
    <source>
        <dbReference type="Pfam" id="PF07715"/>
    </source>
</evidence>
<keyword evidence="7 10" id="KW-0472">Membrane</keyword>
<evidence type="ECO:0000256" key="6">
    <source>
        <dbReference type="ARBA" id="ARBA00023077"/>
    </source>
</evidence>
<keyword evidence="3 10" id="KW-1134">Transmembrane beta strand</keyword>
<protein>
    <submittedName>
        <fullName evidence="15">TonB-dependent receptor</fullName>
    </submittedName>
</protein>
<keyword evidence="9 10" id="KW-0998">Cell outer membrane</keyword>
<dbReference type="InterPro" id="IPR039426">
    <property type="entry name" value="TonB-dep_rcpt-like"/>
</dbReference>
<keyword evidence="8 15" id="KW-0675">Receptor</keyword>
<dbReference type="InterPro" id="IPR012910">
    <property type="entry name" value="Plug_dom"/>
</dbReference>
<dbReference type="EMBL" id="DRTD01000648">
    <property type="protein sequence ID" value="HHE55855.1"/>
    <property type="molecule type" value="Genomic_DNA"/>
</dbReference>
<dbReference type="PANTHER" id="PTHR30069:SF29">
    <property type="entry name" value="HEMOGLOBIN AND HEMOGLOBIN-HAPTOGLOBIN-BINDING PROTEIN 1-RELATED"/>
    <property type="match status" value="1"/>
</dbReference>